<organism evidence="2 3">
    <name type="scientific">Conoideocrella luteorostrata</name>
    <dbReference type="NCBI Taxonomy" id="1105319"/>
    <lineage>
        <taxon>Eukaryota</taxon>
        <taxon>Fungi</taxon>
        <taxon>Dikarya</taxon>
        <taxon>Ascomycota</taxon>
        <taxon>Pezizomycotina</taxon>
        <taxon>Sordariomycetes</taxon>
        <taxon>Hypocreomycetidae</taxon>
        <taxon>Hypocreales</taxon>
        <taxon>Clavicipitaceae</taxon>
        <taxon>Conoideocrella</taxon>
    </lineage>
</organism>
<feature type="region of interest" description="Disordered" evidence="1">
    <location>
        <begin position="18"/>
        <end position="105"/>
    </location>
</feature>
<dbReference type="AlphaFoldDB" id="A0AAJ0FVL2"/>
<dbReference type="SUPFAM" id="SSF50985">
    <property type="entry name" value="RCC1/BLIP-II"/>
    <property type="match status" value="1"/>
</dbReference>
<name>A0AAJ0FVL2_9HYPO</name>
<feature type="region of interest" description="Disordered" evidence="1">
    <location>
        <begin position="140"/>
        <end position="192"/>
    </location>
</feature>
<dbReference type="Proteomes" id="UP001251528">
    <property type="component" value="Unassembled WGS sequence"/>
</dbReference>
<feature type="compositionally biased region" description="Basic residues" evidence="1">
    <location>
        <begin position="18"/>
        <end position="38"/>
    </location>
</feature>
<reference evidence="2" key="1">
    <citation type="submission" date="2023-06" db="EMBL/GenBank/DDBJ databases">
        <title>Conoideocrella luteorostrata (Hypocreales: Clavicipitaceae), a potential biocontrol fungus for elongate hemlock scale in United States Christmas tree production areas.</title>
        <authorList>
            <person name="Barrett H."/>
            <person name="Lovett B."/>
            <person name="Macias A.M."/>
            <person name="Stajich J.E."/>
            <person name="Kasson M.T."/>
        </authorList>
    </citation>
    <scope>NUCLEOTIDE SEQUENCE</scope>
    <source>
        <strain evidence="2">ARSEF 14590</strain>
    </source>
</reference>
<gene>
    <name evidence="2" type="ORF">QQS21_009481</name>
</gene>
<evidence type="ECO:0000256" key="1">
    <source>
        <dbReference type="SAM" id="MobiDB-lite"/>
    </source>
</evidence>
<evidence type="ECO:0000313" key="3">
    <source>
        <dbReference type="Proteomes" id="UP001251528"/>
    </source>
</evidence>
<feature type="compositionally biased region" description="Basic and acidic residues" evidence="1">
    <location>
        <begin position="140"/>
        <end position="165"/>
    </location>
</feature>
<comment type="caution">
    <text evidence="2">The sequence shown here is derived from an EMBL/GenBank/DDBJ whole genome shotgun (WGS) entry which is preliminary data.</text>
</comment>
<evidence type="ECO:0000313" key="2">
    <source>
        <dbReference type="EMBL" id="KAK2592813.1"/>
    </source>
</evidence>
<feature type="compositionally biased region" description="Polar residues" evidence="1">
    <location>
        <begin position="92"/>
        <end position="105"/>
    </location>
</feature>
<dbReference type="InterPro" id="IPR009091">
    <property type="entry name" value="RCC1/BLIP-II"/>
</dbReference>
<dbReference type="Gene3D" id="2.130.10.30">
    <property type="entry name" value="Regulator of chromosome condensation 1/beta-lactamase-inhibitor protein II"/>
    <property type="match status" value="1"/>
</dbReference>
<feature type="compositionally biased region" description="Polar residues" evidence="1">
    <location>
        <begin position="183"/>
        <end position="192"/>
    </location>
</feature>
<sequence length="236" mass="24882">MDAIEEMLCFLRTFSSRKIRHQERGSKHTANKTSRIKKPVQNASTSRASHIGRGGGGPKISSGHKKRPLETGSDDQSSSAIAPGAAKRVKTSDAQQHEPPSQSHSAVINQVLDQKLAVLIFGTGELAELGPLAPKMKGVHDEKARGRDTEWHGGKLQDIDAGKGGEEDDDDGADLNPLESTPKEISTGSFPPNTRFVQVAAGDGCSFALTDTGRVYGCGVRQTVASVASANSAAAQ</sequence>
<proteinExistence type="predicted"/>
<accession>A0AAJ0FVL2</accession>
<protein>
    <submittedName>
        <fullName evidence="2">Uncharacterized protein</fullName>
    </submittedName>
</protein>
<dbReference type="Pfam" id="PF13540">
    <property type="entry name" value="RCC1_2"/>
    <property type="match status" value="1"/>
</dbReference>
<dbReference type="EMBL" id="JASWJB010000244">
    <property type="protein sequence ID" value="KAK2592813.1"/>
    <property type="molecule type" value="Genomic_DNA"/>
</dbReference>
<keyword evidence="3" id="KW-1185">Reference proteome</keyword>